<comment type="caution">
    <text evidence="1">The sequence shown here is derived from an EMBL/GenBank/DDBJ whole genome shotgun (WGS) entry which is preliminary data.</text>
</comment>
<accession>A0AAD3RVB7</accession>
<protein>
    <submittedName>
        <fullName evidence="1">Uncharacterized protein</fullName>
    </submittedName>
</protein>
<sequence length="87" mass="9715">MRFFWGAAAVNLTFHHLNRLCLMQGLGYMQMIFPGASNAGSPGHRFMGLGVIESNMHHIVSSIGVAISCYNTVYPQFSASYSSMYWF</sequence>
<dbReference type="Proteomes" id="UP001279734">
    <property type="component" value="Unassembled WGS sequence"/>
</dbReference>
<dbReference type="AlphaFoldDB" id="A0AAD3RVB7"/>
<name>A0AAD3RVB7_NEPGR</name>
<proteinExistence type="predicted"/>
<evidence type="ECO:0000313" key="2">
    <source>
        <dbReference type="Proteomes" id="UP001279734"/>
    </source>
</evidence>
<gene>
    <name evidence="1" type="ORF">Nepgr_000161</name>
</gene>
<keyword evidence="2" id="KW-1185">Reference proteome</keyword>
<reference evidence="1" key="1">
    <citation type="submission" date="2023-05" db="EMBL/GenBank/DDBJ databases">
        <title>Nepenthes gracilis genome sequencing.</title>
        <authorList>
            <person name="Fukushima K."/>
        </authorList>
    </citation>
    <scope>NUCLEOTIDE SEQUENCE</scope>
    <source>
        <strain evidence="1">SING2019-196</strain>
    </source>
</reference>
<dbReference type="EMBL" id="BSYO01000001">
    <property type="protein sequence ID" value="GMG98321.1"/>
    <property type="molecule type" value="Genomic_DNA"/>
</dbReference>
<organism evidence="1 2">
    <name type="scientific">Nepenthes gracilis</name>
    <name type="common">Slender pitcher plant</name>
    <dbReference type="NCBI Taxonomy" id="150966"/>
    <lineage>
        <taxon>Eukaryota</taxon>
        <taxon>Viridiplantae</taxon>
        <taxon>Streptophyta</taxon>
        <taxon>Embryophyta</taxon>
        <taxon>Tracheophyta</taxon>
        <taxon>Spermatophyta</taxon>
        <taxon>Magnoliopsida</taxon>
        <taxon>eudicotyledons</taxon>
        <taxon>Gunneridae</taxon>
        <taxon>Pentapetalae</taxon>
        <taxon>Caryophyllales</taxon>
        <taxon>Nepenthaceae</taxon>
        <taxon>Nepenthes</taxon>
    </lineage>
</organism>
<evidence type="ECO:0000313" key="1">
    <source>
        <dbReference type="EMBL" id="GMG98321.1"/>
    </source>
</evidence>